<dbReference type="EMBL" id="BMLI01000001">
    <property type="protein sequence ID" value="GGM81072.1"/>
    <property type="molecule type" value="Genomic_DNA"/>
</dbReference>
<dbReference type="Proteomes" id="UP000632339">
    <property type="component" value="Unassembled WGS sequence"/>
</dbReference>
<evidence type="ECO:0000259" key="1">
    <source>
        <dbReference type="Pfam" id="PF18480"/>
    </source>
</evidence>
<organism evidence="2 3">
    <name type="scientific">Dyadobacter beijingensis</name>
    <dbReference type="NCBI Taxonomy" id="365489"/>
    <lineage>
        <taxon>Bacteria</taxon>
        <taxon>Pseudomonadati</taxon>
        <taxon>Bacteroidota</taxon>
        <taxon>Cytophagia</taxon>
        <taxon>Cytophagales</taxon>
        <taxon>Spirosomataceae</taxon>
        <taxon>Dyadobacter</taxon>
    </lineage>
</organism>
<reference evidence="3" key="1">
    <citation type="journal article" date="2019" name="Int. J. Syst. Evol. Microbiol.">
        <title>The Global Catalogue of Microorganisms (GCM) 10K type strain sequencing project: providing services to taxonomists for standard genome sequencing and annotation.</title>
        <authorList>
            <consortium name="The Broad Institute Genomics Platform"/>
            <consortium name="The Broad Institute Genome Sequencing Center for Infectious Disease"/>
            <person name="Wu L."/>
            <person name="Ma J."/>
        </authorList>
    </citation>
    <scope>NUCLEOTIDE SEQUENCE [LARGE SCALE GENOMIC DNA]</scope>
    <source>
        <strain evidence="3">CGMCC 1.6375</strain>
    </source>
</reference>
<dbReference type="RefSeq" id="WP_019942479.1">
    <property type="nucleotide sequence ID" value="NZ_BMLI01000001.1"/>
</dbReference>
<protein>
    <recommendedName>
        <fullName evidence="1">DUF5615 domain-containing protein</fullName>
    </recommendedName>
</protein>
<evidence type="ECO:0000313" key="3">
    <source>
        <dbReference type="Proteomes" id="UP000632339"/>
    </source>
</evidence>
<dbReference type="Pfam" id="PF18480">
    <property type="entry name" value="DUF5615"/>
    <property type="match status" value="1"/>
</dbReference>
<comment type="caution">
    <text evidence="2">The sequence shown here is derived from an EMBL/GenBank/DDBJ whole genome shotgun (WGS) entry which is preliminary data.</text>
</comment>
<keyword evidence="3" id="KW-1185">Reference proteome</keyword>
<dbReference type="InterPro" id="IPR041049">
    <property type="entry name" value="DUF5615"/>
</dbReference>
<evidence type="ECO:0000313" key="2">
    <source>
        <dbReference type="EMBL" id="GGM81072.1"/>
    </source>
</evidence>
<gene>
    <name evidence="2" type="ORF">GCM10010967_11090</name>
</gene>
<proteinExistence type="predicted"/>
<sequence>MNFLCGVHIPIKLAKFLPSKGHSAKHVNQLPAKWHTNDSEICLITNQNECIVITKDEDFRASFLLKRTPRKLIHISLGNISNNALIELFSRHLELIGEVNQHECFFLELGKMTILYTF</sequence>
<accession>A0ABQ2HGN5</accession>
<name>A0ABQ2HGN5_9BACT</name>
<feature type="domain" description="DUF5615" evidence="1">
    <location>
        <begin position="1"/>
        <end position="104"/>
    </location>
</feature>